<dbReference type="InterPro" id="IPR013221">
    <property type="entry name" value="Mur_ligase_cen"/>
</dbReference>
<evidence type="ECO:0000313" key="13">
    <source>
        <dbReference type="EMBL" id="SFV87895.1"/>
    </source>
</evidence>
<dbReference type="SUPFAM" id="SSF51984">
    <property type="entry name" value="MurCD N-terminal domain"/>
    <property type="match status" value="1"/>
</dbReference>
<evidence type="ECO:0000256" key="7">
    <source>
        <dbReference type="ARBA" id="ARBA00022840"/>
    </source>
</evidence>
<dbReference type="Gene3D" id="3.40.50.720">
    <property type="entry name" value="NAD(P)-binding Rossmann-like Domain"/>
    <property type="match status" value="1"/>
</dbReference>
<comment type="subcellular location">
    <subcellularLocation>
        <location evidence="1">Cytoplasm</location>
    </subcellularLocation>
</comment>
<keyword evidence="4" id="KW-0963">Cytoplasm</keyword>
<comment type="catalytic activity">
    <reaction evidence="8">
        <text>UDP-N-acetyl-alpha-D-muramate + L-alanine + ATP = UDP-N-acetyl-alpha-D-muramoyl-L-alanine + ADP + phosphate + H(+)</text>
        <dbReference type="Rhea" id="RHEA:23372"/>
        <dbReference type="ChEBI" id="CHEBI:15378"/>
        <dbReference type="ChEBI" id="CHEBI:30616"/>
        <dbReference type="ChEBI" id="CHEBI:43474"/>
        <dbReference type="ChEBI" id="CHEBI:57972"/>
        <dbReference type="ChEBI" id="CHEBI:70757"/>
        <dbReference type="ChEBI" id="CHEBI:83898"/>
        <dbReference type="ChEBI" id="CHEBI:456216"/>
        <dbReference type="EC" id="6.3.2.8"/>
    </reaction>
</comment>
<evidence type="ECO:0000256" key="3">
    <source>
        <dbReference type="ARBA" id="ARBA00012211"/>
    </source>
</evidence>
<evidence type="ECO:0000256" key="2">
    <source>
        <dbReference type="ARBA" id="ARBA00004752"/>
    </source>
</evidence>
<evidence type="ECO:0000259" key="9">
    <source>
        <dbReference type="Pfam" id="PF01225"/>
    </source>
</evidence>
<dbReference type="NCBIfam" id="TIGR01082">
    <property type="entry name" value="murC"/>
    <property type="match status" value="1"/>
</dbReference>
<dbReference type="Gene3D" id="3.40.1190.10">
    <property type="entry name" value="Mur-like, catalytic domain"/>
    <property type="match status" value="1"/>
</dbReference>
<dbReference type="UniPathway" id="UPA00219"/>
<evidence type="ECO:0000256" key="6">
    <source>
        <dbReference type="ARBA" id="ARBA00022741"/>
    </source>
</evidence>
<dbReference type="PANTHER" id="PTHR43445:SF3">
    <property type="entry name" value="UDP-N-ACETYLMURAMATE--L-ALANINE LIGASE"/>
    <property type="match status" value="1"/>
</dbReference>
<keyword evidence="7" id="KW-0067">ATP-binding</keyword>
<reference evidence="13" key="1">
    <citation type="submission" date="2016-10" db="EMBL/GenBank/DDBJ databases">
        <authorList>
            <person name="de Groot N.N."/>
        </authorList>
    </citation>
    <scope>NUCLEOTIDE SEQUENCE</scope>
</reference>
<dbReference type="Pfam" id="PF02875">
    <property type="entry name" value="Mur_ligase_C"/>
    <property type="match status" value="1"/>
</dbReference>
<evidence type="ECO:0000313" key="12">
    <source>
        <dbReference type="EMBL" id="SFV87318.1"/>
    </source>
</evidence>
<dbReference type="EMBL" id="FPHZ01000103">
    <property type="protein sequence ID" value="SFV87895.1"/>
    <property type="molecule type" value="Genomic_DNA"/>
</dbReference>
<organism evidence="13">
    <name type="scientific">hydrothermal vent metagenome</name>
    <dbReference type="NCBI Taxonomy" id="652676"/>
    <lineage>
        <taxon>unclassified sequences</taxon>
        <taxon>metagenomes</taxon>
        <taxon>ecological metagenomes</taxon>
    </lineage>
</organism>
<dbReference type="SUPFAM" id="SSF53623">
    <property type="entry name" value="MurD-like peptide ligases, catalytic domain"/>
    <property type="match status" value="1"/>
</dbReference>
<dbReference type="EMBL" id="FPHY01000188">
    <property type="protein sequence ID" value="SFV87318.1"/>
    <property type="molecule type" value="Genomic_DNA"/>
</dbReference>
<evidence type="ECO:0000256" key="1">
    <source>
        <dbReference type="ARBA" id="ARBA00004496"/>
    </source>
</evidence>
<dbReference type="Gene3D" id="3.90.190.20">
    <property type="entry name" value="Mur ligase, C-terminal domain"/>
    <property type="match status" value="1"/>
</dbReference>
<feature type="domain" description="Mur ligase N-terminal catalytic" evidence="9">
    <location>
        <begin position="14"/>
        <end position="111"/>
    </location>
</feature>
<dbReference type="GO" id="GO:0005524">
    <property type="term" value="F:ATP binding"/>
    <property type="evidence" value="ECO:0007669"/>
    <property type="project" value="UniProtKB-KW"/>
</dbReference>
<dbReference type="Pfam" id="PF08245">
    <property type="entry name" value="Mur_ligase_M"/>
    <property type="match status" value="1"/>
</dbReference>
<protein>
    <recommendedName>
        <fullName evidence="3">UDP-N-acetylmuramate--L-alanine ligase</fullName>
        <ecNumber evidence="3">6.3.2.8</ecNumber>
    </recommendedName>
</protein>
<sequence>MNNLLPAFNSRIKKIHFVGIGGSGMSGIAEVLHNLDYQVSGSDITQSSVTERLQALGCKIFNNHHEDNVQGVDAVVVSSAINNKNSEIIAARKNNIPVVPRAEMLAEIMRFRFGIAVAGTHGKTTTTSLITHILDTAKLDPTYIIGGILNSSGINAKLGESDYLVAEADESDASFLLLQPMLSVITNIDQDHMSTYDNDYSKLEDAFIGFTSNLPFYGACILCADDKGVKKILKKITRPIVTYGFTDGVDIQAFNVSQSGLKMHFEVRCATHSVDSFKVELNGIGKHNILNTLAAIGVACELGIDINLIQKALKSFAGVARRLDFHDTLKIGDKQTLLFDDYGHHPNEIKAVFESLKNTYKDKRLVVIFQPHRYTRTRDLFDDFAHALSKVDALILLDIYSANERPIANINSGTLANSIRQRSALDPIVVKDTESALKVLPNIVQNDDVVLTLGAGNIHALVNLLIKKYNAS</sequence>
<dbReference type="HAMAP" id="MF_00046">
    <property type="entry name" value="MurC"/>
    <property type="match status" value="1"/>
</dbReference>
<keyword evidence="5 13" id="KW-0436">Ligase</keyword>
<dbReference type="InterPro" id="IPR050061">
    <property type="entry name" value="MurCDEF_pg_biosynth"/>
</dbReference>
<proteinExistence type="inferred from homology"/>
<evidence type="ECO:0000259" key="11">
    <source>
        <dbReference type="Pfam" id="PF08245"/>
    </source>
</evidence>
<dbReference type="EC" id="6.3.2.8" evidence="3"/>
<evidence type="ECO:0000256" key="4">
    <source>
        <dbReference type="ARBA" id="ARBA00022490"/>
    </source>
</evidence>
<keyword evidence="6" id="KW-0547">Nucleotide-binding</keyword>
<dbReference type="GO" id="GO:0008763">
    <property type="term" value="F:UDP-N-acetylmuramate-L-alanine ligase activity"/>
    <property type="evidence" value="ECO:0007669"/>
    <property type="project" value="UniProtKB-EC"/>
</dbReference>
<dbReference type="SUPFAM" id="SSF53244">
    <property type="entry name" value="MurD-like peptide ligases, peptide-binding domain"/>
    <property type="match status" value="1"/>
</dbReference>
<gene>
    <name evidence="12" type="ORF">MNB_SUP05-SYMBIONT-4-810</name>
    <name evidence="13" type="ORF">MNB_SUP05-SYMBIONT-5-1308</name>
</gene>
<dbReference type="InterPro" id="IPR005758">
    <property type="entry name" value="UDP-N-AcMur_Ala_ligase_MurC"/>
</dbReference>
<feature type="domain" description="Mur ligase C-terminal" evidence="10">
    <location>
        <begin position="334"/>
        <end position="456"/>
    </location>
</feature>
<dbReference type="GO" id="GO:0005737">
    <property type="term" value="C:cytoplasm"/>
    <property type="evidence" value="ECO:0007669"/>
    <property type="project" value="UniProtKB-SubCell"/>
</dbReference>
<accession>A0A1W1E1R6</accession>
<dbReference type="Pfam" id="PF01225">
    <property type="entry name" value="Mur_ligase"/>
    <property type="match status" value="1"/>
</dbReference>
<evidence type="ECO:0000256" key="8">
    <source>
        <dbReference type="ARBA" id="ARBA00047833"/>
    </source>
</evidence>
<dbReference type="InterPro" id="IPR036615">
    <property type="entry name" value="Mur_ligase_C_dom_sf"/>
</dbReference>
<dbReference type="InterPro" id="IPR000713">
    <property type="entry name" value="Mur_ligase_N"/>
</dbReference>
<evidence type="ECO:0000256" key="5">
    <source>
        <dbReference type="ARBA" id="ARBA00022598"/>
    </source>
</evidence>
<dbReference type="PANTHER" id="PTHR43445">
    <property type="entry name" value="UDP-N-ACETYLMURAMATE--L-ALANINE LIGASE-RELATED"/>
    <property type="match status" value="1"/>
</dbReference>
<feature type="domain" description="Mur ligase central" evidence="11">
    <location>
        <begin position="117"/>
        <end position="299"/>
    </location>
</feature>
<evidence type="ECO:0000259" key="10">
    <source>
        <dbReference type="Pfam" id="PF02875"/>
    </source>
</evidence>
<dbReference type="InterPro" id="IPR036565">
    <property type="entry name" value="Mur-like_cat_sf"/>
</dbReference>
<dbReference type="GO" id="GO:0009252">
    <property type="term" value="P:peptidoglycan biosynthetic process"/>
    <property type="evidence" value="ECO:0007669"/>
    <property type="project" value="UniProtKB-UniPathway"/>
</dbReference>
<dbReference type="AlphaFoldDB" id="A0A1W1E1R6"/>
<comment type="pathway">
    <text evidence="2">Cell wall biogenesis; peptidoglycan biosynthesis.</text>
</comment>
<name>A0A1W1E1R6_9ZZZZ</name>
<dbReference type="InterPro" id="IPR004101">
    <property type="entry name" value="Mur_ligase_C"/>
</dbReference>